<dbReference type="SMART" id="SM00382">
    <property type="entry name" value="AAA"/>
    <property type="match status" value="1"/>
</dbReference>
<evidence type="ECO:0000256" key="7">
    <source>
        <dbReference type="ARBA" id="ARBA00023242"/>
    </source>
</evidence>
<dbReference type="InterPro" id="IPR027417">
    <property type="entry name" value="P-loop_NTPase"/>
</dbReference>
<organism evidence="9">
    <name type="scientific">Ostreococcus tauri</name>
    <name type="common">Marine green alga</name>
    <dbReference type="NCBI Taxonomy" id="70448"/>
    <lineage>
        <taxon>Eukaryota</taxon>
        <taxon>Viridiplantae</taxon>
        <taxon>Chlorophyta</taxon>
        <taxon>Mamiellophyceae</taxon>
        <taxon>Mamiellales</taxon>
        <taxon>Bathycoccaceae</taxon>
        <taxon>Ostreococcus</taxon>
    </lineage>
</organism>
<keyword evidence="7" id="KW-0539">Nucleus</keyword>
<keyword evidence="6" id="KW-0067">ATP-binding</keyword>
<dbReference type="Gene3D" id="1.20.272.10">
    <property type="match status" value="1"/>
</dbReference>
<dbReference type="Gene3D" id="1.10.8.60">
    <property type="match status" value="1"/>
</dbReference>
<evidence type="ECO:0000256" key="1">
    <source>
        <dbReference type="ARBA" id="ARBA00004123"/>
    </source>
</evidence>
<reference evidence="9" key="1">
    <citation type="submission" date="2017-04" db="EMBL/GenBank/DDBJ databases">
        <title>Population genomics of picophytoplankton unveils novel chromosome hypervariability.</title>
        <authorList>
            <consortium name="DOE Joint Genome Institute"/>
            <person name="Blanc-Mathieu R."/>
            <person name="Krasovec M."/>
            <person name="Hebrard M."/>
            <person name="Yau S."/>
            <person name="Desgranges E."/>
            <person name="Martin J."/>
            <person name="Schackwitz W."/>
            <person name="Kuo A."/>
            <person name="Salin G."/>
            <person name="Donnadieu C."/>
            <person name="Desdevises Y."/>
            <person name="Sanchez-Ferandin S."/>
            <person name="Moreau H."/>
            <person name="Rivals E."/>
            <person name="Grigoriev I.V."/>
            <person name="Grimsley N."/>
            <person name="Eyre-Walker A."/>
            <person name="Piganeau G."/>
        </authorList>
    </citation>
    <scope>NUCLEOTIDE SEQUENCE [LARGE SCALE GENOMIC DNA]</scope>
    <source>
        <strain evidence="9">RCC 1115</strain>
    </source>
</reference>
<dbReference type="FunFam" id="3.40.50.300:FF:000129">
    <property type="entry name" value="Replication factor C subunit 5"/>
    <property type="match status" value="1"/>
</dbReference>
<protein>
    <submittedName>
        <fullName evidence="9">P-loop containing nucleoside triphosphate hydrolase protein</fullName>
    </submittedName>
</protein>
<dbReference type="PANTHER" id="PTHR11669">
    <property type="entry name" value="REPLICATION FACTOR C / DNA POLYMERASE III GAMMA-TAU SUBUNIT"/>
    <property type="match status" value="1"/>
</dbReference>
<dbReference type="InterPro" id="IPR013748">
    <property type="entry name" value="Rep_factorC_C"/>
</dbReference>
<dbReference type="SUPFAM" id="SSF48019">
    <property type="entry name" value="post-AAA+ oligomerization domain-like"/>
    <property type="match status" value="1"/>
</dbReference>
<comment type="subcellular location">
    <subcellularLocation>
        <location evidence="1">Nucleus</location>
    </subcellularLocation>
</comment>
<evidence type="ECO:0000256" key="2">
    <source>
        <dbReference type="ARBA" id="ARBA00005378"/>
    </source>
</evidence>
<comment type="subunit">
    <text evidence="3">Heterotetramer of subunits RFC2, RFC3, RFC4 and RFC5 that can form a complex with RFC1.</text>
</comment>
<dbReference type="InterPro" id="IPR050238">
    <property type="entry name" value="DNA_Rep/Repair_Clamp_Loader"/>
</dbReference>
<dbReference type="SUPFAM" id="SSF52540">
    <property type="entry name" value="P-loop containing nucleoside triphosphate hydrolases"/>
    <property type="match status" value="1"/>
</dbReference>
<dbReference type="InterPro" id="IPR047854">
    <property type="entry name" value="RFC_lid"/>
</dbReference>
<evidence type="ECO:0000259" key="8">
    <source>
        <dbReference type="SMART" id="SM00382"/>
    </source>
</evidence>
<dbReference type="PANTHER" id="PTHR11669:SF9">
    <property type="entry name" value="REPLICATION FACTOR C SUBUNIT 5"/>
    <property type="match status" value="1"/>
</dbReference>
<proteinExistence type="inferred from homology"/>
<dbReference type="InterPro" id="IPR008921">
    <property type="entry name" value="DNA_pol3_clamp-load_cplx_C"/>
</dbReference>
<sequence length="332" mass="36294">MAQNALPWVEKHRPASLSALSEQSYVTDTVLKLVSTGLLPHLLFYGPPGTGKTTTILAMARHCYGAQLGEMTLELNASDDRGISVIRSEIQSFAASQRLFNAGYKLVILDECDNMTKDAQFALRRIIEKYTRHTRFCLIGNYASKIIPALQSRCMKFRFAPFSTQASKEALATIAKAEHVSITDSAISAIIKYACGDLRRACNLLQSCALSSSSDIEDTTVFSVSGMLRPSDIDALLRSVLNDSLDNVITAFAAVVNLRNGSLANIIPELQDRLFEMHLPAGTRGILFRALADAEMSLSLGCSEKLQTRSLGAAFVSIRRENMLMSINANMS</sequence>
<dbReference type="GO" id="GO:0006261">
    <property type="term" value="P:DNA-templated DNA replication"/>
    <property type="evidence" value="ECO:0007669"/>
    <property type="project" value="TreeGrafter"/>
</dbReference>
<dbReference type="GO" id="GO:0003677">
    <property type="term" value="F:DNA binding"/>
    <property type="evidence" value="ECO:0007669"/>
    <property type="project" value="InterPro"/>
</dbReference>
<dbReference type="AlphaFoldDB" id="A0A1Y5HXR5"/>
<dbReference type="GO" id="GO:0006281">
    <property type="term" value="P:DNA repair"/>
    <property type="evidence" value="ECO:0007669"/>
    <property type="project" value="TreeGrafter"/>
</dbReference>
<keyword evidence="5" id="KW-0547">Nucleotide-binding</keyword>
<dbReference type="GO" id="GO:0003689">
    <property type="term" value="F:DNA clamp loader activity"/>
    <property type="evidence" value="ECO:0007669"/>
    <property type="project" value="TreeGrafter"/>
</dbReference>
<dbReference type="CDD" id="cd00009">
    <property type="entry name" value="AAA"/>
    <property type="match status" value="1"/>
</dbReference>
<dbReference type="Pfam" id="PF21960">
    <property type="entry name" value="RCF1-5-like_lid"/>
    <property type="match status" value="1"/>
</dbReference>
<dbReference type="Proteomes" id="UP000195557">
    <property type="component" value="Unassembled WGS sequence"/>
</dbReference>
<gene>
    <name evidence="9" type="ORF">BE221DRAFT_64464</name>
</gene>
<dbReference type="GO" id="GO:0005634">
    <property type="term" value="C:nucleus"/>
    <property type="evidence" value="ECO:0007669"/>
    <property type="project" value="UniProtKB-SubCell"/>
</dbReference>
<dbReference type="CDD" id="cd18140">
    <property type="entry name" value="HLD_clamp_RFC"/>
    <property type="match status" value="1"/>
</dbReference>
<dbReference type="GO" id="GO:0005524">
    <property type="term" value="F:ATP binding"/>
    <property type="evidence" value="ECO:0007669"/>
    <property type="project" value="UniProtKB-KW"/>
</dbReference>
<dbReference type="Pfam" id="PF00004">
    <property type="entry name" value="AAA"/>
    <property type="match status" value="1"/>
</dbReference>
<comment type="similarity">
    <text evidence="2">Belongs to the activator 1 small subunits family.</text>
</comment>
<dbReference type="InterPro" id="IPR003593">
    <property type="entry name" value="AAA+_ATPase"/>
</dbReference>
<evidence type="ECO:0000256" key="4">
    <source>
        <dbReference type="ARBA" id="ARBA00022705"/>
    </source>
</evidence>
<feature type="domain" description="AAA+ ATPase" evidence="8">
    <location>
        <begin position="38"/>
        <end position="162"/>
    </location>
</feature>
<evidence type="ECO:0000256" key="3">
    <source>
        <dbReference type="ARBA" id="ARBA00011480"/>
    </source>
</evidence>
<keyword evidence="9" id="KW-0378">Hydrolase</keyword>
<dbReference type="GO" id="GO:0016887">
    <property type="term" value="F:ATP hydrolysis activity"/>
    <property type="evidence" value="ECO:0007669"/>
    <property type="project" value="InterPro"/>
</dbReference>
<dbReference type="GO" id="GO:0005663">
    <property type="term" value="C:DNA replication factor C complex"/>
    <property type="evidence" value="ECO:0007669"/>
    <property type="project" value="TreeGrafter"/>
</dbReference>
<dbReference type="Pfam" id="PF08542">
    <property type="entry name" value="Rep_fac_C"/>
    <property type="match status" value="1"/>
</dbReference>
<accession>A0A1Y5HXR5</accession>
<keyword evidence="4" id="KW-0235">DNA replication</keyword>
<evidence type="ECO:0000256" key="6">
    <source>
        <dbReference type="ARBA" id="ARBA00022840"/>
    </source>
</evidence>
<evidence type="ECO:0000313" key="9">
    <source>
        <dbReference type="EMBL" id="OUS42061.1"/>
    </source>
</evidence>
<dbReference type="EMBL" id="KZ155839">
    <property type="protein sequence ID" value="OUS42061.1"/>
    <property type="molecule type" value="Genomic_DNA"/>
</dbReference>
<dbReference type="Gene3D" id="3.40.50.300">
    <property type="entry name" value="P-loop containing nucleotide triphosphate hydrolases"/>
    <property type="match status" value="1"/>
</dbReference>
<dbReference type="InterPro" id="IPR003959">
    <property type="entry name" value="ATPase_AAA_core"/>
</dbReference>
<evidence type="ECO:0000256" key="5">
    <source>
        <dbReference type="ARBA" id="ARBA00022741"/>
    </source>
</evidence>
<name>A0A1Y5HXR5_OSTTA</name>